<evidence type="ECO:0000313" key="2">
    <source>
        <dbReference type="Proteomes" id="UP001310386"/>
    </source>
</evidence>
<dbReference type="Pfam" id="PF00756">
    <property type="entry name" value="Esterase"/>
    <property type="match status" value="1"/>
</dbReference>
<dbReference type="Proteomes" id="UP001310386">
    <property type="component" value="Unassembled WGS sequence"/>
</dbReference>
<keyword evidence="2" id="KW-1185">Reference proteome</keyword>
<evidence type="ECO:0000313" key="1">
    <source>
        <dbReference type="EMBL" id="MEB3101896.1"/>
    </source>
</evidence>
<dbReference type="Gene3D" id="3.40.50.1820">
    <property type="entry name" value="alpha/beta hydrolase"/>
    <property type="match status" value="1"/>
</dbReference>
<accession>A0ABU5ZJQ0</accession>
<organism evidence="1 2">
    <name type="scientific">Ferviditalea candida</name>
    <dbReference type="NCBI Taxonomy" id="3108399"/>
    <lineage>
        <taxon>Bacteria</taxon>
        <taxon>Bacillati</taxon>
        <taxon>Bacillota</taxon>
        <taxon>Bacilli</taxon>
        <taxon>Bacillales</taxon>
        <taxon>Paenibacillaceae</taxon>
        <taxon>Ferviditalea</taxon>
    </lineage>
</organism>
<name>A0ABU5ZJQ0_9BACL</name>
<dbReference type="RefSeq" id="WP_371754018.1">
    <property type="nucleotide sequence ID" value="NZ_JAYJLD010000011.1"/>
</dbReference>
<dbReference type="PANTHER" id="PTHR48098:SF3">
    <property type="entry name" value="IRON(III) ENTEROBACTIN ESTERASE"/>
    <property type="match status" value="1"/>
</dbReference>
<comment type="caution">
    <text evidence="1">The sequence shown here is derived from an EMBL/GenBank/DDBJ whole genome shotgun (WGS) entry which is preliminary data.</text>
</comment>
<keyword evidence="1" id="KW-0378">Hydrolase</keyword>
<reference evidence="1" key="1">
    <citation type="submission" date="2023-12" db="EMBL/GenBank/DDBJ databases">
        <title>Fervidustalea candida gen. nov., sp. nov., a novel member of the family Paenibacillaceae isolated from a geothermal area.</title>
        <authorList>
            <person name="Li W.-J."/>
            <person name="Jiao J.-Y."/>
            <person name="Chen Y."/>
        </authorList>
    </citation>
    <scope>NUCLEOTIDE SEQUENCE</scope>
    <source>
        <strain evidence="1">SYSU GA230002</strain>
    </source>
</reference>
<dbReference type="PANTHER" id="PTHR48098">
    <property type="entry name" value="ENTEROCHELIN ESTERASE-RELATED"/>
    <property type="match status" value="1"/>
</dbReference>
<dbReference type="EMBL" id="JAYJLD010000011">
    <property type="protein sequence ID" value="MEB3101896.1"/>
    <property type="molecule type" value="Genomic_DNA"/>
</dbReference>
<dbReference type="GO" id="GO:0016787">
    <property type="term" value="F:hydrolase activity"/>
    <property type="evidence" value="ECO:0007669"/>
    <property type="project" value="UniProtKB-KW"/>
</dbReference>
<sequence length="247" mass="28654">MNNSRYYKRMIVRERINSQALAEDRVVKVFLPPGYDEYVSYPVIYCQDGDDFFRLGRIATHATQLILDEGLDPMIIVGVDVDKRIRWSEYDPSGPRFDAYKQFFVNELLPYVESRFPARPSPVERILAGDSLGGTVSLHLALDFPDKFHKLLSLSGAFLESTRSRIARESELSWLTLYMLIGLEEHNVVTKRGNFDLLAANREASRLLKERNARIEYVEKNGKHIWGFWQNELPAAFRFFFKSAYTL</sequence>
<proteinExistence type="predicted"/>
<dbReference type="SUPFAM" id="SSF53474">
    <property type="entry name" value="alpha/beta-Hydrolases"/>
    <property type="match status" value="1"/>
</dbReference>
<protein>
    <submittedName>
        <fullName evidence="1">Alpha/beta hydrolase-fold protein</fullName>
    </submittedName>
</protein>
<dbReference type="InterPro" id="IPR050583">
    <property type="entry name" value="Mycobacterial_A85_antigen"/>
</dbReference>
<gene>
    <name evidence="1" type="ORF">VF724_09490</name>
</gene>
<dbReference type="InterPro" id="IPR000801">
    <property type="entry name" value="Esterase-like"/>
</dbReference>
<dbReference type="InterPro" id="IPR029058">
    <property type="entry name" value="AB_hydrolase_fold"/>
</dbReference>